<keyword evidence="1" id="KW-0472">Membrane</keyword>
<feature type="transmembrane region" description="Helical" evidence="1">
    <location>
        <begin position="33"/>
        <end position="57"/>
    </location>
</feature>
<name>A0A075HU07_9EURY</name>
<protein>
    <submittedName>
        <fullName evidence="2">Uncharacterized protein</fullName>
    </submittedName>
</protein>
<evidence type="ECO:0000313" key="2">
    <source>
        <dbReference type="EMBL" id="AIF19861.1"/>
    </source>
</evidence>
<dbReference type="EMBL" id="KF901149">
    <property type="protein sequence ID" value="AIF19861.1"/>
    <property type="molecule type" value="Genomic_DNA"/>
</dbReference>
<proteinExistence type="predicted"/>
<dbReference type="AlphaFoldDB" id="A0A075HU07"/>
<reference evidence="2" key="1">
    <citation type="journal article" date="2014" name="Genome Biol. Evol.">
        <title>Pangenome evidence for extensive interdomain horizontal transfer affecting lineage core and shell genes in uncultured planktonic thaumarchaeota and euryarchaeota.</title>
        <authorList>
            <person name="Deschamps P."/>
            <person name="Zivanovic Y."/>
            <person name="Moreira D."/>
            <person name="Rodriguez-Valera F."/>
            <person name="Lopez-Garcia P."/>
        </authorList>
    </citation>
    <scope>NUCLEOTIDE SEQUENCE</scope>
</reference>
<keyword evidence="1" id="KW-1133">Transmembrane helix</keyword>
<organism evidence="2">
    <name type="scientific">uncultured marine group II/III euryarchaeote KM3_87_G11</name>
    <dbReference type="NCBI Taxonomy" id="1456534"/>
    <lineage>
        <taxon>Archaea</taxon>
        <taxon>Methanobacteriati</taxon>
        <taxon>Methanobacteriota</taxon>
        <taxon>environmental samples</taxon>
    </lineage>
</organism>
<accession>A0A075HU07</accession>
<evidence type="ECO:0000256" key="1">
    <source>
        <dbReference type="SAM" id="Phobius"/>
    </source>
</evidence>
<sequence length="101" mass="11190">MPKRKPDIVYEHRVTLGAWERKQLEPTIVAGNLTLLATGAAVLAAGAGVGVAGYAAFKWLQNNSGAIKWIAEHDDWLLKNPILQTLPNLTWLFGGDYSRWF</sequence>
<keyword evidence="1" id="KW-0812">Transmembrane</keyword>